<protein>
    <submittedName>
        <fullName evidence="1">Uncharacterized protein</fullName>
    </submittedName>
</protein>
<dbReference type="EMBL" id="JAGKQM010000014">
    <property type="protein sequence ID" value="KAH0884684.1"/>
    <property type="molecule type" value="Genomic_DNA"/>
</dbReference>
<dbReference type="Proteomes" id="UP000824890">
    <property type="component" value="Unassembled WGS sequence"/>
</dbReference>
<reference evidence="1 2" key="1">
    <citation type="submission" date="2021-05" db="EMBL/GenBank/DDBJ databases">
        <title>Genome Assembly of Synthetic Allotetraploid Brassica napus Reveals Homoeologous Exchanges between Subgenomes.</title>
        <authorList>
            <person name="Davis J.T."/>
        </authorList>
    </citation>
    <scope>NUCLEOTIDE SEQUENCE [LARGE SCALE GENOMIC DNA]</scope>
    <source>
        <strain evidence="2">cv. Da-Ae</strain>
        <tissue evidence="1">Seedling</tissue>
    </source>
</reference>
<sequence length="103" mass="12192">MIVLDEEFMVDTSDFKLLDNHNFSEPLDTHELYVNISWPLYQNMFMLLRYGFVHSHWAPRNLAYGHEVPRVVSSLSEEEQDALMKNIRRRTTPQPIKSLLISK</sequence>
<name>A0ABQ7ZWP3_BRANA</name>
<gene>
    <name evidence="1" type="ORF">HID58_060780</name>
</gene>
<organism evidence="1 2">
    <name type="scientific">Brassica napus</name>
    <name type="common">Rape</name>
    <dbReference type="NCBI Taxonomy" id="3708"/>
    <lineage>
        <taxon>Eukaryota</taxon>
        <taxon>Viridiplantae</taxon>
        <taxon>Streptophyta</taxon>
        <taxon>Embryophyta</taxon>
        <taxon>Tracheophyta</taxon>
        <taxon>Spermatophyta</taxon>
        <taxon>Magnoliopsida</taxon>
        <taxon>eudicotyledons</taxon>
        <taxon>Gunneridae</taxon>
        <taxon>Pentapetalae</taxon>
        <taxon>rosids</taxon>
        <taxon>malvids</taxon>
        <taxon>Brassicales</taxon>
        <taxon>Brassicaceae</taxon>
        <taxon>Brassiceae</taxon>
        <taxon>Brassica</taxon>
    </lineage>
</organism>
<evidence type="ECO:0000313" key="1">
    <source>
        <dbReference type="EMBL" id="KAH0884684.1"/>
    </source>
</evidence>
<evidence type="ECO:0000313" key="2">
    <source>
        <dbReference type="Proteomes" id="UP000824890"/>
    </source>
</evidence>
<proteinExistence type="predicted"/>
<accession>A0ABQ7ZWP3</accession>
<comment type="caution">
    <text evidence="1">The sequence shown here is derived from an EMBL/GenBank/DDBJ whole genome shotgun (WGS) entry which is preliminary data.</text>
</comment>
<keyword evidence="2" id="KW-1185">Reference proteome</keyword>